<gene>
    <name evidence="2" type="ORF">DFH08DRAFT_1074741</name>
</gene>
<evidence type="ECO:0000256" key="1">
    <source>
        <dbReference type="SAM" id="MobiDB-lite"/>
    </source>
</evidence>
<protein>
    <submittedName>
        <fullName evidence="2">Uncharacterized protein</fullName>
    </submittedName>
</protein>
<sequence length="115" mass="11646">MSADNINLANPNPSEATLNTNQGTPDATTADTALDGNNKLEATVTKAKEDTSPVLEPTKAESTRVDPGTSESASESPIPKPPIAPGDTPRGSTNNPTSGPRPPPPPPKPAPTADA</sequence>
<feature type="compositionally biased region" description="Low complexity" evidence="1">
    <location>
        <begin position="26"/>
        <end position="35"/>
    </location>
</feature>
<organism evidence="2 3">
    <name type="scientific">Mycena albidolilacea</name>
    <dbReference type="NCBI Taxonomy" id="1033008"/>
    <lineage>
        <taxon>Eukaryota</taxon>
        <taxon>Fungi</taxon>
        <taxon>Dikarya</taxon>
        <taxon>Basidiomycota</taxon>
        <taxon>Agaricomycotina</taxon>
        <taxon>Agaricomycetes</taxon>
        <taxon>Agaricomycetidae</taxon>
        <taxon>Agaricales</taxon>
        <taxon>Marasmiineae</taxon>
        <taxon>Mycenaceae</taxon>
        <taxon>Mycena</taxon>
    </lineage>
</organism>
<comment type="caution">
    <text evidence="2">The sequence shown here is derived from an EMBL/GenBank/DDBJ whole genome shotgun (WGS) entry which is preliminary data.</text>
</comment>
<reference evidence="2" key="1">
    <citation type="submission" date="2023-03" db="EMBL/GenBank/DDBJ databases">
        <title>Massive genome expansion in bonnet fungi (Mycena s.s.) driven by repeated elements and novel gene families across ecological guilds.</title>
        <authorList>
            <consortium name="Lawrence Berkeley National Laboratory"/>
            <person name="Harder C.B."/>
            <person name="Miyauchi S."/>
            <person name="Viragh M."/>
            <person name="Kuo A."/>
            <person name="Thoen E."/>
            <person name="Andreopoulos B."/>
            <person name="Lu D."/>
            <person name="Skrede I."/>
            <person name="Drula E."/>
            <person name="Henrissat B."/>
            <person name="Morin E."/>
            <person name="Kohler A."/>
            <person name="Barry K."/>
            <person name="LaButti K."/>
            <person name="Morin E."/>
            <person name="Salamov A."/>
            <person name="Lipzen A."/>
            <person name="Mereny Z."/>
            <person name="Hegedus B."/>
            <person name="Baldrian P."/>
            <person name="Stursova M."/>
            <person name="Weitz H."/>
            <person name="Taylor A."/>
            <person name="Grigoriev I.V."/>
            <person name="Nagy L.G."/>
            <person name="Martin F."/>
            <person name="Kauserud H."/>
        </authorList>
    </citation>
    <scope>NUCLEOTIDE SEQUENCE</scope>
    <source>
        <strain evidence="2">CBHHK002</strain>
    </source>
</reference>
<dbReference type="EMBL" id="JARIHO010000006">
    <property type="protein sequence ID" value="KAJ7359202.1"/>
    <property type="molecule type" value="Genomic_DNA"/>
</dbReference>
<accession>A0AAD7EYD9</accession>
<feature type="compositionally biased region" description="Polar residues" evidence="1">
    <location>
        <begin position="1"/>
        <end position="25"/>
    </location>
</feature>
<proteinExistence type="predicted"/>
<feature type="region of interest" description="Disordered" evidence="1">
    <location>
        <begin position="1"/>
        <end position="115"/>
    </location>
</feature>
<dbReference type="AlphaFoldDB" id="A0AAD7EYD9"/>
<keyword evidence="3" id="KW-1185">Reference proteome</keyword>
<name>A0AAD7EYD9_9AGAR</name>
<evidence type="ECO:0000313" key="3">
    <source>
        <dbReference type="Proteomes" id="UP001218218"/>
    </source>
</evidence>
<dbReference type="Proteomes" id="UP001218218">
    <property type="component" value="Unassembled WGS sequence"/>
</dbReference>
<evidence type="ECO:0000313" key="2">
    <source>
        <dbReference type="EMBL" id="KAJ7359202.1"/>
    </source>
</evidence>
<feature type="compositionally biased region" description="Pro residues" evidence="1">
    <location>
        <begin position="99"/>
        <end position="115"/>
    </location>
</feature>